<keyword evidence="3 8" id="KW-0347">Helicase</keyword>
<dbReference type="InterPro" id="IPR056329">
    <property type="entry name" value="CON_HrpB"/>
</dbReference>
<dbReference type="Pfam" id="PF00271">
    <property type="entry name" value="Helicase_C"/>
    <property type="match status" value="1"/>
</dbReference>
<gene>
    <name evidence="8" type="primary">hrpB</name>
    <name evidence="8" type="ORF">R0137_05415</name>
</gene>
<dbReference type="SMART" id="SM00847">
    <property type="entry name" value="HA2"/>
    <property type="match status" value="1"/>
</dbReference>
<dbReference type="SUPFAM" id="SSF52540">
    <property type="entry name" value="P-loop containing nucleoside triphosphate hydrolases"/>
    <property type="match status" value="1"/>
</dbReference>
<sequence length="839" mass="92692">MLSKVSNLGLPICALLDEIRAHLADEQNLVLEAPTGAGKTTVVPIALLEEPWLHDRKIIMLQPRRIAAKNAALRMAALINEQIGQTVGYRMRLDTKISAATRLEVVTEGILLRMLQDDPSLSDVGLLIFDEFHERSLDADLGLTLALNARSTFEQDPPLRIMLMSATLGTDELDAFLQTKAIRSEGKLFAVDVHYLGSGKPRERIADRVARAIQNAFMKHPDSSILVFLPGQGEIRQVATQLEVPDRVAIRPLYGDLSLSQQQQAIAPSPQGELKLVLATNIAETSLTIDGVDVVIDSGLERKPQFDPSTGMSRLATVKISQASSVQRKGRAGRLRPGTCYRLWSESEQQQRTTQDEPEIQNADLSSLVLQLFAFGVYHSNELGWLTPPPAGSYEQAQDLLLKLCALERSGSALSLTAHGNAMARISAHPRLAHMLLMGQSAGASESAAHLAAVLSDRDPISQESADMRTSLEYLSGEVPCPSVFRSWQKRTMDLAKQFLRQMPRDTPARLPRPSQNQLTGFLLASAYPDRIARLRHSGGYQLANGRSCEFDKPNALGKSKWLAVAEVGGMAGRRGDMIRSAAPLDPALFETLLAEQVTDSTVVDWDSKTGRFIAERRTSVGALSLSKERLSDVSDEARTEKLIALTREADLSNLPWSDKAVEFRNKVRLMSRLETGWPSLESTELKTTLESWLAPYLLTIKNLSELKKLDLLSALQSLLSWEQQQKLSSELPERFEVPSGSKVKINYSEDPPTLPVKLQEMFGSAESPSVAGGRVHLLVHLLSPAGRPLQVTQDLPSFWSNSYDAVKKEMRGRYPKHPWPDDPTSATPTRFTKHRSKR</sequence>
<dbReference type="NCBIfam" id="TIGR01970">
    <property type="entry name" value="DEAH_box_HrpB"/>
    <property type="match status" value="1"/>
</dbReference>
<keyword evidence="4" id="KW-0067">ATP-binding</keyword>
<keyword evidence="2" id="KW-0378">Hydrolase</keyword>
<dbReference type="InterPro" id="IPR013689">
    <property type="entry name" value="RNA_helicase_ATP-dep_HrpB_C"/>
</dbReference>
<feature type="domain" description="Helicase ATP-binding" evidence="6">
    <location>
        <begin position="20"/>
        <end position="186"/>
    </location>
</feature>
<name>A0ABZ0IFY6_9GAMM</name>
<dbReference type="InterPro" id="IPR027417">
    <property type="entry name" value="P-loop_NTPase"/>
</dbReference>
<dbReference type="InterPro" id="IPR049614">
    <property type="entry name" value="HrpB_DEXH"/>
</dbReference>
<dbReference type="InterPro" id="IPR010225">
    <property type="entry name" value="HrpB"/>
</dbReference>
<dbReference type="InterPro" id="IPR011545">
    <property type="entry name" value="DEAD/DEAH_box_helicase_dom"/>
</dbReference>
<evidence type="ECO:0000256" key="5">
    <source>
        <dbReference type="SAM" id="MobiDB-lite"/>
    </source>
</evidence>
<dbReference type="PIRSF" id="PIRSF005496">
    <property type="entry name" value="ATP_hel_hrpB"/>
    <property type="match status" value="1"/>
</dbReference>
<evidence type="ECO:0000256" key="3">
    <source>
        <dbReference type="ARBA" id="ARBA00022806"/>
    </source>
</evidence>
<dbReference type="CDD" id="cd17990">
    <property type="entry name" value="DEXHc_HrpB"/>
    <property type="match status" value="1"/>
</dbReference>
<evidence type="ECO:0000256" key="1">
    <source>
        <dbReference type="ARBA" id="ARBA00022741"/>
    </source>
</evidence>
<proteinExistence type="predicted"/>
<dbReference type="CDD" id="cd18791">
    <property type="entry name" value="SF2_C_RHA"/>
    <property type="match status" value="1"/>
</dbReference>
<protein>
    <submittedName>
        <fullName evidence="8">ATP-dependent helicase HrpB</fullName>
    </submittedName>
</protein>
<evidence type="ECO:0000313" key="8">
    <source>
        <dbReference type="EMBL" id="WOJ98015.1"/>
    </source>
</evidence>
<dbReference type="GO" id="GO:0004386">
    <property type="term" value="F:helicase activity"/>
    <property type="evidence" value="ECO:0007669"/>
    <property type="project" value="UniProtKB-KW"/>
</dbReference>
<keyword evidence="1" id="KW-0547">Nucleotide-binding</keyword>
<evidence type="ECO:0000259" key="6">
    <source>
        <dbReference type="PROSITE" id="PS51192"/>
    </source>
</evidence>
<reference evidence="8 9" key="1">
    <citation type="submission" date="2023-10" db="EMBL/GenBank/DDBJ databases">
        <title>Two novel species belonging to the OM43/NOR5 clade.</title>
        <authorList>
            <person name="Park M."/>
        </authorList>
    </citation>
    <scope>NUCLEOTIDE SEQUENCE [LARGE SCALE GENOMIC DNA]</scope>
    <source>
        <strain evidence="8 9">IMCC45268</strain>
    </source>
</reference>
<dbReference type="Pfam" id="PF24473">
    <property type="entry name" value="CON_HrpB"/>
    <property type="match status" value="1"/>
</dbReference>
<dbReference type="InterPro" id="IPR007502">
    <property type="entry name" value="Helicase-assoc_dom"/>
</dbReference>
<feature type="region of interest" description="Disordered" evidence="5">
    <location>
        <begin position="814"/>
        <end position="839"/>
    </location>
</feature>
<dbReference type="PROSITE" id="PS51192">
    <property type="entry name" value="HELICASE_ATP_BIND_1"/>
    <property type="match status" value="1"/>
</dbReference>
<dbReference type="Pfam" id="PF08482">
    <property type="entry name" value="HrpB_C"/>
    <property type="match status" value="1"/>
</dbReference>
<dbReference type="Proteomes" id="UP001626549">
    <property type="component" value="Chromosome"/>
</dbReference>
<accession>A0ABZ0IFY6</accession>
<evidence type="ECO:0000256" key="4">
    <source>
        <dbReference type="ARBA" id="ARBA00022840"/>
    </source>
</evidence>
<dbReference type="InterPro" id="IPR014001">
    <property type="entry name" value="Helicase_ATP-bd"/>
</dbReference>
<dbReference type="Pfam" id="PF00270">
    <property type="entry name" value="DEAD"/>
    <property type="match status" value="1"/>
</dbReference>
<organism evidence="8 9">
    <name type="scientific">Congregibacter brevis</name>
    <dbReference type="NCBI Taxonomy" id="3081201"/>
    <lineage>
        <taxon>Bacteria</taxon>
        <taxon>Pseudomonadati</taxon>
        <taxon>Pseudomonadota</taxon>
        <taxon>Gammaproteobacteria</taxon>
        <taxon>Cellvibrionales</taxon>
        <taxon>Halieaceae</taxon>
        <taxon>Congregibacter</taxon>
    </lineage>
</organism>
<feature type="domain" description="Helicase C-terminal" evidence="7">
    <location>
        <begin position="212"/>
        <end position="376"/>
    </location>
</feature>
<dbReference type="PANTHER" id="PTHR43519">
    <property type="entry name" value="ATP-DEPENDENT RNA HELICASE HRPB"/>
    <property type="match status" value="1"/>
</dbReference>
<dbReference type="SMART" id="SM00487">
    <property type="entry name" value="DEXDc"/>
    <property type="match status" value="1"/>
</dbReference>
<dbReference type="SMART" id="SM00490">
    <property type="entry name" value="HELICc"/>
    <property type="match status" value="1"/>
</dbReference>
<dbReference type="EMBL" id="CP136865">
    <property type="protein sequence ID" value="WOJ98015.1"/>
    <property type="molecule type" value="Genomic_DNA"/>
</dbReference>
<dbReference type="PROSITE" id="PS51194">
    <property type="entry name" value="HELICASE_CTER"/>
    <property type="match status" value="1"/>
</dbReference>
<dbReference type="Gene3D" id="1.20.120.1080">
    <property type="match status" value="1"/>
</dbReference>
<dbReference type="PANTHER" id="PTHR43519:SF1">
    <property type="entry name" value="ATP-DEPENDENT RNA HELICASE HRPB"/>
    <property type="match status" value="1"/>
</dbReference>
<dbReference type="InterPro" id="IPR001650">
    <property type="entry name" value="Helicase_C-like"/>
</dbReference>
<evidence type="ECO:0000259" key="7">
    <source>
        <dbReference type="PROSITE" id="PS51194"/>
    </source>
</evidence>
<evidence type="ECO:0000313" key="9">
    <source>
        <dbReference type="Proteomes" id="UP001626549"/>
    </source>
</evidence>
<dbReference type="RefSeq" id="WP_407329164.1">
    <property type="nucleotide sequence ID" value="NZ_CP136865.1"/>
</dbReference>
<dbReference type="Gene3D" id="3.40.50.300">
    <property type="entry name" value="P-loop containing nucleotide triphosphate hydrolases"/>
    <property type="match status" value="2"/>
</dbReference>
<keyword evidence="9" id="KW-1185">Reference proteome</keyword>
<evidence type="ECO:0000256" key="2">
    <source>
        <dbReference type="ARBA" id="ARBA00022801"/>
    </source>
</evidence>